<dbReference type="GO" id="GO:0004852">
    <property type="term" value="F:uroporphyrinogen-III synthase activity"/>
    <property type="evidence" value="ECO:0007669"/>
    <property type="project" value="InterPro"/>
</dbReference>
<evidence type="ECO:0000259" key="1">
    <source>
        <dbReference type="Pfam" id="PF02602"/>
    </source>
</evidence>
<dbReference type="SUPFAM" id="SSF69618">
    <property type="entry name" value="HemD-like"/>
    <property type="match status" value="1"/>
</dbReference>
<dbReference type="PANTHER" id="PTHR12390">
    <property type="entry name" value="UROPORPHYRINOGEN III SYNTHASE"/>
    <property type="match status" value="1"/>
</dbReference>
<dbReference type="Proteomes" id="UP000295083">
    <property type="component" value="Unassembled WGS sequence"/>
</dbReference>
<dbReference type="InterPro" id="IPR003754">
    <property type="entry name" value="4pyrrol_synth_uPrphyn_synth"/>
</dbReference>
<dbReference type="GO" id="GO:0005829">
    <property type="term" value="C:cytosol"/>
    <property type="evidence" value="ECO:0007669"/>
    <property type="project" value="TreeGrafter"/>
</dbReference>
<protein>
    <submittedName>
        <fullName evidence="2">Uroporphyrinogen-III synthase</fullName>
    </submittedName>
</protein>
<organism evidence="2 3">
    <name type="scientific">Colletotrichum spinosum</name>
    <dbReference type="NCBI Taxonomy" id="1347390"/>
    <lineage>
        <taxon>Eukaryota</taxon>
        <taxon>Fungi</taxon>
        <taxon>Dikarya</taxon>
        <taxon>Ascomycota</taxon>
        <taxon>Pezizomycotina</taxon>
        <taxon>Sordariomycetes</taxon>
        <taxon>Hypocreomycetidae</taxon>
        <taxon>Glomerellales</taxon>
        <taxon>Glomerellaceae</taxon>
        <taxon>Colletotrichum</taxon>
        <taxon>Colletotrichum orbiculare species complex</taxon>
    </lineage>
</organism>
<dbReference type="InterPro" id="IPR039793">
    <property type="entry name" value="UROS/Hem4"/>
</dbReference>
<dbReference type="Gene3D" id="3.40.50.10090">
    <property type="match status" value="2"/>
</dbReference>
<comment type="caution">
    <text evidence="2">The sequence shown here is derived from an EMBL/GenBank/DDBJ whole genome shotgun (WGS) entry which is preliminary data.</text>
</comment>
<dbReference type="UniPathway" id="UPA00251">
    <property type="reaction ID" value="UER00320"/>
</dbReference>
<dbReference type="GO" id="GO:0006780">
    <property type="term" value="P:uroporphyrinogen III biosynthetic process"/>
    <property type="evidence" value="ECO:0007669"/>
    <property type="project" value="InterPro"/>
</dbReference>
<evidence type="ECO:0000313" key="3">
    <source>
        <dbReference type="Proteomes" id="UP000295083"/>
    </source>
</evidence>
<name>A0A4R8PZ09_9PEZI</name>
<dbReference type="EMBL" id="QAPG01000964">
    <property type="protein sequence ID" value="TDZ28284.1"/>
    <property type="molecule type" value="Genomic_DNA"/>
</dbReference>
<keyword evidence="3" id="KW-1185">Reference proteome</keyword>
<evidence type="ECO:0000313" key="2">
    <source>
        <dbReference type="EMBL" id="TDZ28284.1"/>
    </source>
</evidence>
<proteinExistence type="predicted"/>
<dbReference type="Pfam" id="PF02602">
    <property type="entry name" value="HEM4"/>
    <property type="match status" value="1"/>
</dbReference>
<reference evidence="2 3" key="1">
    <citation type="submission" date="2018-11" db="EMBL/GenBank/DDBJ databases">
        <title>Genome sequence and assembly of Colletotrichum spinosum.</title>
        <authorList>
            <person name="Gan P."/>
            <person name="Shirasu K."/>
        </authorList>
    </citation>
    <scope>NUCLEOTIDE SEQUENCE [LARGE SCALE GENOMIC DNA]</scope>
    <source>
        <strain evidence="2 3">CBS 515.97</strain>
    </source>
</reference>
<dbReference type="FunFam" id="3.40.50.10090:FF:000011">
    <property type="entry name" value="Uroporphyrinogen-III synthase (UroS), putative"/>
    <property type="match status" value="1"/>
</dbReference>
<gene>
    <name evidence="2" type="primary">ups1</name>
    <name evidence="2" type="ORF">C8035_v012438</name>
</gene>
<feature type="domain" description="Tetrapyrrole biosynthesis uroporphyrinogen III synthase" evidence="1">
    <location>
        <begin position="36"/>
        <end position="293"/>
    </location>
</feature>
<dbReference type="PANTHER" id="PTHR12390:SF0">
    <property type="entry name" value="UROPORPHYRINOGEN-III SYNTHASE"/>
    <property type="match status" value="1"/>
</dbReference>
<dbReference type="AlphaFoldDB" id="A0A4R8PZ09"/>
<dbReference type="CDD" id="cd06578">
    <property type="entry name" value="HemD"/>
    <property type="match status" value="1"/>
</dbReference>
<dbReference type="InterPro" id="IPR036108">
    <property type="entry name" value="4pyrrol_syn_uPrphyn_synt_sf"/>
</dbReference>
<dbReference type="GO" id="GO:0006782">
    <property type="term" value="P:protoporphyrinogen IX biosynthetic process"/>
    <property type="evidence" value="ECO:0007669"/>
    <property type="project" value="UniProtKB-UniPathway"/>
</dbReference>
<sequence>MSCPASRMPVFLLKTKSTPTDAYESLFSHDTNDFMFEPMFIPVMQHILQEPGMNIVRTVLRQCSISTAPEATYGGLVFTSQRAVEAFAKTVEEAENYDEIWTSFQDVPVYSVGPATTRALKAIPCRSSLQIFGEHTGNGDALAKFILNHYGQWYEDRPLKPALLFLVGEQRRDVIPRTLTAVGLASDRKIPVDEVIVYGTNVMQSFPQDFESALQATENRPARWVVVFSPTGCDGMLRGLSILNEYTGKAEMQVPLKRKIFIATIGPTTRDFLERTFAFKADVCADEPTPEGVMNAIADFMRNMPGM</sequence>
<accession>A0A4R8PZ09</accession>